<feature type="region of interest" description="Disordered" evidence="1">
    <location>
        <begin position="73"/>
        <end position="105"/>
    </location>
</feature>
<organism evidence="2 3">
    <name type="scientific">Pocillopora damicornis</name>
    <name type="common">Cauliflower coral</name>
    <name type="synonym">Millepora damicornis</name>
    <dbReference type="NCBI Taxonomy" id="46731"/>
    <lineage>
        <taxon>Eukaryota</taxon>
        <taxon>Metazoa</taxon>
        <taxon>Cnidaria</taxon>
        <taxon>Anthozoa</taxon>
        <taxon>Hexacorallia</taxon>
        <taxon>Scleractinia</taxon>
        <taxon>Astrocoeniina</taxon>
        <taxon>Pocilloporidae</taxon>
        <taxon>Pocillopora</taxon>
    </lineage>
</organism>
<reference evidence="2 3" key="1">
    <citation type="journal article" date="2018" name="Sci. Rep.">
        <title>Comparative analysis of the Pocillopora damicornis genome highlights role of immune system in coral evolution.</title>
        <authorList>
            <person name="Cunning R."/>
            <person name="Bay R.A."/>
            <person name="Gillette P."/>
            <person name="Baker A.C."/>
            <person name="Traylor-Knowles N."/>
        </authorList>
    </citation>
    <scope>NUCLEOTIDE SEQUENCE [LARGE SCALE GENOMIC DNA]</scope>
    <source>
        <strain evidence="2">RSMAS</strain>
        <tissue evidence="2">Whole animal</tissue>
    </source>
</reference>
<dbReference type="Proteomes" id="UP000275408">
    <property type="component" value="Unassembled WGS sequence"/>
</dbReference>
<protein>
    <submittedName>
        <fullName evidence="2">Uncharacterized protein</fullName>
    </submittedName>
</protein>
<dbReference type="STRING" id="46731.A0A3M6U762"/>
<accession>A0A3M6U762</accession>
<feature type="compositionally biased region" description="Polar residues" evidence="1">
    <location>
        <begin position="125"/>
        <end position="140"/>
    </location>
</feature>
<dbReference type="AlphaFoldDB" id="A0A3M6U762"/>
<dbReference type="OrthoDB" id="5979790at2759"/>
<dbReference type="EMBL" id="RCHS01002151">
    <property type="protein sequence ID" value="RMX49308.1"/>
    <property type="molecule type" value="Genomic_DNA"/>
</dbReference>
<gene>
    <name evidence="2" type="ORF">pdam_00011246</name>
</gene>
<evidence type="ECO:0000256" key="1">
    <source>
        <dbReference type="SAM" id="MobiDB-lite"/>
    </source>
</evidence>
<sequence>MSISGESEITTPSISLTSPLETNVRMIFFPMVEKAGFLRSANFAKTADATRVKSKTRQIDLGNFFTDQFVSNKANPDYNDHNEHVTTTRNSQERQNRAHAAEHDSKVSGIMFGKKTNIKKGNKTVSSGGTTQNGPQSFSGVKTARDTRSSGIKQQSDKSNGAVYHLTSSKLALRETLLTPSVNGKEGSKKKTIKPSEVKLEPYLLPRVDHSPRAPLRISVIPSREGHARRISPRFSFEKVNEESSTRAIRTGMDHSPRKPKYLGTKVSSGAKDRSKSPGKFSPPNVSTARKKIDKPRGHCLEDGMDDMVLPKVTINEVLQSWNINPQKTRSVSHLVGKDPMEFLLKDRSLSDPKNPPISYEELRGCRYLRTDKDDQALHGKLCSCNSCEHGEGLKKSPYLNS</sequence>
<evidence type="ECO:0000313" key="3">
    <source>
        <dbReference type="Proteomes" id="UP000275408"/>
    </source>
</evidence>
<feature type="region of interest" description="Disordered" evidence="1">
    <location>
        <begin position="118"/>
        <end position="163"/>
    </location>
</feature>
<evidence type="ECO:0000313" key="2">
    <source>
        <dbReference type="EMBL" id="RMX49308.1"/>
    </source>
</evidence>
<feature type="compositionally biased region" description="Polar residues" evidence="1">
    <location>
        <begin position="149"/>
        <end position="159"/>
    </location>
</feature>
<keyword evidence="3" id="KW-1185">Reference proteome</keyword>
<feature type="compositionally biased region" description="Basic and acidic residues" evidence="1">
    <location>
        <begin position="78"/>
        <end position="105"/>
    </location>
</feature>
<name>A0A3M6U762_POCDA</name>
<comment type="caution">
    <text evidence="2">The sequence shown here is derived from an EMBL/GenBank/DDBJ whole genome shotgun (WGS) entry which is preliminary data.</text>
</comment>
<proteinExistence type="predicted"/>
<feature type="region of interest" description="Disordered" evidence="1">
    <location>
        <begin position="241"/>
        <end position="304"/>
    </location>
</feature>